<sequence>MRRKIVAILLVLVLVCASLIGCNKDSKETKSTTAKSGEDATKKDKDKNIKMGRYVEEKVQLPELSTNENVFKMIQNKNKQIEVYTREEKNSSIHFYSYVQKEPGKWEKSTPTWLNDGKVNNNSVSIESILLGKDGNYYALYLSYAGNTQKAIVIKATDETKESTMINIPYLNQKIKVGQQSFYPYIRKMEVMKNGNFILDDGFKENKLLVFSKDGKKLEDISIGGEQHLASFDNDVISIKEDNSGFSFFNTDTKKVDKTIDYKVTTSDMFESMNLVYAFKEDGTLFICDNKGIERLQKDGTLWETVVDGQLNSMSMPSLGIDNLIVSDNSGEEFYVSYYSDNNDIQLMHYTFDKNISSVPQKEINVYSLKENKTIRQSVALYQAKNLDVRVNYVVGMGEEEGNSSDYIRALNTELLAGNGADVLVLDGLPMDSYIEKGVLSDLSDIIKPMEEKNGILTNISKAFYKDNKIYCMPTRFTVPILLGSKEVINVSDSTEHIVKYINDTQKIYGPTMTYAQLICDNLALYSDEFMSDKGVDKTLLTKFLTNLKVIADNTKATEFDESGNSRKASKEPYFDINNLFMCDKYGFLDKDYETALLRHDSLTMFNFTMGMSKNRKGITYDTINNQFVPIGEIGLNAASKNKEIAKDFIKIILSSDVQDTNTFDGLPVIQSSLDKEKESMLKAKGTIGISSRGGKEFSFGTASESEINGFMQKIKELSKPMQVNQIINNMILENALPYFTGKNNVNQAVDIIIQKVNTYLEE</sequence>
<dbReference type="Gene3D" id="3.40.190.10">
    <property type="entry name" value="Periplasmic binding protein-like II"/>
    <property type="match status" value="2"/>
</dbReference>
<gene>
    <name evidence="2" type="ORF">bsdtb5_10200</name>
</gene>
<dbReference type="Proteomes" id="UP000595897">
    <property type="component" value="Chromosome"/>
</dbReference>
<accession>A0A7R7EIC6</accession>
<evidence type="ECO:0000313" key="2">
    <source>
        <dbReference type="EMBL" id="BCN29725.1"/>
    </source>
</evidence>
<protein>
    <recommendedName>
        <fullName evidence="4">ABC-type glycerol-3-phosphate transport system, substrate-binding protein</fullName>
    </recommendedName>
</protein>
<proteinExistence type="predicted"/>
<name>A0A7R7EIC6_9FIRM</name>
<dbReference type="SUPFAM" id="SSF53850">
    <property type="entry name" value="Periplasmic binding protein-like II"/>
    <property type="match status" value="1"/>
</dbReference>
<feature type="chain" id="PRO_5039408866" description="ABC-type glycerol-3-phosphate transport system, substrate-binding protein" evidence="1">
    <location>
        <begin position="22"/>
        <end position="763"/>
    </location>
</feature>
<keyword evidence="1" id="KW-0732">Signal</keyword>
<organism evidence="2 3">
    <name type="scientific">Anaeromicropila herbilytica</name>
    <dbReference type="NCBI Taxonomy" id="2785025"/>
    <lineage>
        <taxon>Bacteria</taxon>
        <taxon>Bacillati</taxon>
        <taxon>Bacillota</taxon>
        <taxon>Clostridia</taxon>
        <taxon>Lachnospirales</taxon>
        <taxon>Lachnospiraceae</taxon>
        <taxon>Anaeromicropila</taxon>
    </lineage>
</organism>
<evidence type="ECO:0008006" key="4">
    <source>
        <dbReference type="Google" id="ProtNLM"/>
    </source>
</evidence>
<evidence type="ECO:0000256" key="1">
    <source>
        <dbReference type="SAM" id="SignalP"/>
    </source>
</evidence>
<feature type="signal peptide" evidence="1">
    <location>
        <begin position="1"/>
        <end position="21"/>
    </location>
</feature>
<keyword evidence="3" id="KW-1185">Reference proteome</keyword>
<dbReference type="EMBL" id="AP024169">
    <property type="protein sequence ID" value="BCN29725.1"/>
    <property type="molecule type" value="Genomic_DNA"/>
</dbReference>
<dbReference type="KEGG" id="ahb:bsdtb5_10200"/>
<dbReference type="AlphaFoldDB" id="A0A7R7EIC6"/>
<dbReference type="RefSeq" id="WP_271714989.1">
    <property type="nucleotide sequence ID" value="NZ_AP024169.1"/>
</dbReference>
<dbReference type="PROSITE" id="PS51257">
    <property type="entry name" value="PROKAR_LIPOPROTEIN"/>
    <property type="match status" value="1"/>
</dbReference>
<evidence type="ECO:0000313" key="3">
    <source>
        <dbReference type="Proteomes" id="UP000595897"/>
    </source>
</evidence>
<reference evidence="2 3" key="1">
    <citation type="submission" date="2020-11" db="EMBL/GenBank/DDBJ databases">
        <title>Draft genome sequencing of a Lachnospiraceae strain isolated from anoxic soil subjected to BSD treatment.</title>
        <authorList>
            <person name="Uek A."/>
            <person name="Tonouchi A."/>
        </authorList>
    </citation>
    <scope>NUCLEOTIDE SEQUENCE [LARGE SCALE GENOMIC DNA]</scope>
    <source>
        <strain evidence="2 3">TB5</strain>
    </source>
</reference>